<keyword evidence="1" id="KW-0732">Signal</keyword>
<feature type="chain" id="PRO_5038404718" evidence="1">
    <location>
        <begin position="22"/>
        <end position="265"/>
    </location>
</feature>
<dbReference type="InterPro" id="IPR053147">
    <property type="entry name" value="Hsp_HslJ-like"/>
</dbReference>
<feature type="signal peptide" evidence="1">
    <location>
        <begin position="1"/>
        <end position="21"/>
    </location>
</feature>
<comment type="caution">
    <text evidence="3">The sequence shown here is derived from an EMBL/GenBank/DDBJ whole genome shotgun (WGS) entry which is preliminary data.</text>
</comment>
<dbReference type="RefSeq" id="WP_068037158.1">
    <property type="nucleotide sequence ID" value="NZ_JAAXOO010000001.1"/>
</dbReference>
<dbReference type="PROSITE" id="PS51257">
    <property type="entry name" value="PROKAR_LIPOPROTEIN"/>
    <property type="match status" value="1"/>
</dbReference>
<proteinExistence type="predicted"/>
<dbReference type="AlphaFoldDB" id="A0A846XB72"/>
<name>A0A846XB72_9NOCA</name>
<dbReference type="InterPro" id="IPR005184">
    <property type="entry name" value="DUF306_Meta_HslJ"/>
</dbReference>
<evidence type="ECO:0000259" key="2">
    <source>
        <dbReference type="Pfam" id="PF03724"/>
    </source>
</evidence>
<accession>A0A846XB72</accession>
<sequence length="265" mass="27645">MPGRLLRFGAALALTLLAATACSNDEEPEPAAPDSTPMGHTYISTEVTGTAIPGGGPLTLVFADGRITADAGCNKHSGAVDLHDHVLHVSELASTLAGCPGERAGSDTWVGELLRGEPTWELDGNRLTLTGKNSTVALTDKKVVQPDRPIRGTEWIVTTLLTPQAQVSSRTIEEVRPNLTIAEDGGLTGFAGCNRLTGRAEVTETPAGADIAFTAATTRMMCTPEVMEVEQAVLAALDGTAQATVDADTLTLHNTNGHGLTLRAR</sequence>
<reference evidence="3 4" key="1">
    <citation type="submission" date="2020-04" db="EMBL/GenBank/DDBJ databases">
        <title>MicrobeNet Type strains.</title>
        <authorList>
            <person name="Nicholson A.C."/>
        </authorList>
    </citation>
    <scope>NUCLEOTIDE SEQUENCE [LARGE SCALE GENOMIC DNA]</scope>
    <source>
        <strain evidence="3 4">DSM 45078</strain>
    </source>
</reference>
<keyword evidence="4" id="KW-1185">Reference proteome</keyword>
<dbReference type="PANTHER" id="PTHR35535:SF1">
    <property type="entry name" value="HEAT SHOCK PROTEIN HSLJ"/>
    <property type="match status" value="1"/>
</dbReference>
<dbReference type="EMBL" id="JAAXOO010000001">
    <property type="protein sequence ID" value="NKY32645.1"/>
    <property type="molecule type" value="Genomic_DNA"/>
</dbReference>
<dbReference type="Pfam" id="PF03724">
    <property type="entry name" value="META"/>
    <property type="match status" value="2"/>
</dbReference>
<organism evidence="3 4">
    <name type="scientific">Nocardia speluncae</name>
    <dbReference type="NCBI Taxonomy" id="419477"/>
    <lineage>
        <taxon>Bacteria</taxon>
        <taxon>Bacillati</taxon>
        <taxon>Actinomycetota</taxon>
        <taxon>Actinomycetes</taxon>
        <taxon>Mycobacteriales</taxon>
        <taxon>Nocardiaceae</taxon>
        <taxon>Nocardia</taxon>
    </lineage>
</organism>
<gene>
    <name evidence="3" type="ORF">HGA13_06070</name>
</gene>
<protein>
    <submittedName>
        <fullName evidence="3">META domain-containing protein</fullName>
    </submittedName>
</protein>
<evidence type="ECO:0000256" key="1">
    <source>
        <dbReference type="SAM" id="SignalP"/>
    </source>
</evidence>
<feature type="domain" description="DUF306" evidence="2">
    <location>
        <begin position="149"/>
        <end position="260"/>
    </location>
</feature>
<feature type="domain" description="DUF306" evidence="2">
    <location>
        <begin position="39"/>
        <end position="138"/>
    </location>
</feature>
<dbReference type="PANTHER" id="PTHR35535">
    <property type="entry name" value="HEAT SHOCK PROTEIN HSLJ"/>
    <property type="match status" value="1"/>
</dbReference>
<dbReference type="Gene3D" id="2.40.128.270">
    <property type="match status" value="2"/>
</dbReference>
<dbReference type="Proteomes" id="UP000565715">
    <property type="component" value="Unassembled WGS sequence"/>
</dbReference>
<evidence type="ECO:0000313" key="3">
    <source>
        <dbReference type="EMBL" id="NKY32645.1"/>
    </source>
</evidence>
<evidence type="ECO:0000313" key="4">
    <source>
        <dbReference type="Proteomes" id="UP000565715"/>
    </source>
</evidence>
<dbReference type="InterPro" id="IPR038670">
    <property type="entry name" value="HslJ-like_sf"/>
</dbReference>